<dbReference type="FunFam" id="3.40.50.970:FF:000012">
    <property type="entry name" value="Pyruvate:ferredoxin (Flavodoxin) oxidoreductase"/>
    <property type="match status" value="1"/>
</dbReference>
<keyword evidence="4" id="KW-0670">Pyruvate</keyword>
<keyword evidence="1 4" id="KW-0560">Oxidoreductase</keyword>
<accession>A0A3B1E2H4</accession>
<dbReference type="EC" id="1.2.7.1" evidence="4"/>
<dbReference type="Gene3D" id="3.40.50.970">
    <property type="match status" value="1"/>
</dbReference>
<dbReference type="PANTHER" id="PTHR32154:SF0">
    <property type="entry name" value="PYRUVATE-FLAVODOXIN OXIDOREDUCTASE-RELATED"/>
    <property type="match status" value="1"/>
</dbReference>
<name>A0A3B1E2H4_9ZZZZ</name>
<organism evidence="4">
    <name type="scientific">hydrothermal vent metagenome</name>
    <dbReference type="NCBI Taxonomy" id="652676"/>
    <lineage>
        <taxon>unclassified sequences</taxon>
        <taxon>metagenomes</taxon>
        <taxon>ecological metagenomes</taxon>
    </lineage>
</organism>
<evidence type="ECO:0000259" key="2">
    <source>
        <dbReference type="Pfam" id="PF01855"/>
    </source>
</evidence>
<dbReference type="InterPro" id="IPR029061">
    <property type="entry name" value="THDP-binding"/>
</dbReference>
<dbReference type="PANTHER" id="PTHR32154">
    <property type="entry name" value="PYRUVATE-FLAVODOXIN OXIDOREDUCTASE-RELATED"/>
    <property type="match status" value="1"/>
</dbReference>
<evidence type="ECO:0000256" key="1">
    <source>
        <dbReference type="ARBA" id="ARBA00023002"/>
    </source>
</evidence>
<dbReference type="NCBIfam" id="NF007201">
    <property type="entry name" value="PRK09622.1"/>
    <property type="match status" value="1"/>
</dbReference>
<dbReference type="CDD" id="cd07034">
    <property type="entry name" value="TPP_PYR_PFOR_IOR-alpha_like"/>
    <property type="match status" value="1"/>
</dbReference>
<dbReference type="Pfam" id="PF17147">
    <property type="entry name" value="PFOR_II"/>
    <property type="match status" value="1"/>
</dbReference>
<dbReference type="GO" id="GO:0006979">
    <property type="term" value="P:response to oxidative stress"/>
    <property type="evidence" value="ECO:0007669"/>
    <property type="project" value="TreeGrafter"/>
</dbReference>
<dbReference type="SUPFAM" id="SSF52518">
    <property type="entry name" value="Thiamin diphosphate-binding fold (THDP-binding)"/>
    <property type="match status" value="1"/>
</dbReference>
<dbReference type="Gene3D" id="3.40.50.920">
    <property type="match status" value="1"/>
</dbReference>
<dbReference type="InterPro" id="IPR002880">
    <property type="entry name" value="Pyrv_Fd/Flavodoxin_OxRdtase_N"/>
</dbReference>
<sequence length="413" mass="45298">MYRNKKSMKLNTVEVWDGNVANSHALRQASVDVVSAYPITPSTGTVEAYASHNANGYIDGEMIMTESEHAAMSGCIGASAAGARSATATSSQGLALMIETLYQASGMRLPIVLCMINRALAAPLNVNGDHSDMYLANQSGWISIDACTPEESYDLILCAFRIGEHKDVRLPVIVNQDGFLTSHKAQNVRPLSDDVAYEFVGDYVEVNSMLNFDKPVTHGVQTESDWHFEHKAKQNKAMMDSTQVIEEVFAQYEKVSGRKYNMVESHKLEDAEIVLICMGTTYQTAQVACDNMRKEGLKTGVLMPRVFRPTQMDTLASMLKNAKAIVCMDRSSPGGQTGLLFNDISSALFNTSSRPLLSNIIYGLGGRDVNIEGLSNIYKNAQEEVKAGKLNGAIQRWVGVRGPELKYYSVEGY</sequence>
<dbReference type="AlphaFoldDB" id="A0A3B1E2H4"/>
<protein>
    <submittedName>
        <fullName evidence="4">Pyruvate:ferredoxin oxidoreductase, alpha subunit</fullName>
        <ecNumber evidence="4">1.2.7.1</ecNumber>
    </submittedName>
</protein>
<evidence type="ECO:0000259" key="3">
    <source>
        <dbReference type="Pfam" id="PF17147"/>
    </source>
</evidence>
<dbReference type="FunFam" id="3.40.50.920:FF:000010">
    <property type="entry name" value="Pyruvate ferredoxin oxidoreductase, alpha subunit"/>
    <property type="match status" value="1"/>
</dbReference>
<dbReference type="InterPro" id="IPR050722">
    <property type="entry name" value="Pyruvate:ferred/Flavod_OxRd"/>
</dbReference>
<gene>
    <name evidence="4" type="ORF">MNB_ARC-1_1207</name>
</gene>
<feature type="domain" description="Pyruvate:ferredoxin oxidoreductase core" evidence="3">
    <location>
        <begin position="271"/>
        <end position="372"/>
    </location>
</feature>
<feature type="domain" description="Pyruvate flavodoxin/ferredoxin oxidoreductase pyrimidine binding" evidence="2">
    <location>
        <begin position="25"/>
        <end position="249"/>
    </location>
</feature>
<dbReference type="SUPFAM" id="SSF52922">
    <property type="entry name" value="TK C-terminal domain-like"/>
    <property type="match status" value="1"/>
</dbReference>
<dbReference type="GO" id="GO:0019164">
    <property type="term" value="F:pyruvate synthase activity"/>
    <property type="evidence" value="ECO:0007669"/>
    <property type="project" value="UniProtKB-EC"/>
</dbReference>
<proteinExistence type="predicted"/>
<reference evidence="4" key="1">
    <citation type="submission" date="2018-10" db="EMBL/GenBank/DDBJ databases">
        <authorList>
            <person name="Aoki K."/>
        </authorList>
    </citation>
    <scope>NUCLEOTIDE SEQUENCE</scope>
</reference>
<evidence type="ECO:0000313" key="4">
    <source>
        <dbReference type="EMBL" id="VAY88319.1"/>
    </source>
</evidence>
<dbReference type="EMBL" id="UOYO01000048">
    <property type="protein sequence ID" value="VAY88319.1"/>
    <property type="molecule type" value="Genomic_DNA"/>
</dbReference>
<dbReference type="InterPro" id="IPR009014">
    <property type="entry name" value="Transketo_C/PFOR_II"/>
</dbReference>
<dbReference type="InterPro" id="IPR033412">
    <property type="entry name" value="PFOR_II"/>
</dbReference>
<dbReference type="Pfam" id="PF01855">
    <property type="entry name" value="POR_N"/>
    <property type="match status" value="1"/>
</dbReference>